<evidence type="ECO:0000313" key="12">
    <source>
        <dbReference type="Proteomes" id="UP000317893"/>
    </source>
</evidence>
<dbReference type="AlphaFoldDB" id="A0A542E6W6"/>
<dbReference type="InterPro" id="IPR029056">
    <property type="entry name" value="Ribokinase-like"/>
</dbReference>
<dbReference type="GO" id="GO:0019303">
    <property type="term" value="P:D-ribose catabolic process"/>
    <property type="evidence" value="ECO:0007669"/>
    <property type="project" value="UniProtKB-UniRule"/>
</dbReference>
<dbReference type="EC" id="2.7.1.15" evidence="9"/>
<feature type="binding site" evidence="9">
    <location>
        <position position="148"/>
    </location>
    <ligand>
        <name>substrate</name>
    </ligand>
</feature>
<dbReference type="SUPFAM" id="SSF53613">
    <property type="entry name" value="Ribokinase-like"/>
    <property type="match status" value="1"/>
</dbReference>
<comment type="cofactor">
    <cofactor evidence="9">
        <name>Mg(2+)</name>
        <dbReference type="ChEBI" id="CHEBI:18420"/>
    </cofactor>
    <text evidence="9">Requires a divalent cation, most likely magnesium in vivo, as an electrophilic catalyst to aid phosphoryl group transfer. It is the chelate of the metal and the nucleotide that is the actual substrate.</text>
</comment>
<dbReference type="InterPro" id="IPR002139">
    <property type="entry name" value="Ribo/fructo_kinase"/>
</dbReference>
<dbReference type="RefSeq" id="WP_141850200.1">
    <property type="nucleotide sequence ID" value="NZ_BAAAPR010000018.1"/>
</dbReference>
<feature type="domain" description="Carbohydrate kinase PfkB" evidence="10">
    <location>
        <begin position="12"/>
        <end position="298"/>
    </location>
</feature>
<feature type="binding site" evidence="9">
    <location>
        <position position="256"/>
    </location>
    <ligand>
        <name>substrate</name>
    </ligand>
</feature>
<dbReference type="HAMAP" id="MF_01987">
    <property type="entry name" value="Ribokinase"/>
    <property type="match status" value="1"/>
</dbReference>
<comment type="subunit">
    <text evidence="9">Homodimer.</text>
</comment>
<feature type="binding site" evidence="9">
    <location>
        <position position="250"/>
    </location>
    <ligand>
        <name>K(+)</name>
        <dbReference type="ChEBI" id="CHEBI:29103"/>
    </ligand>
</feature>
<dbReference type="PANTHER" id="PTHR10584:SF166">
    <property type="entry name" value="RIBOKINASE"/>
    <property type="match status" value="1"/>
</dbReference>
<feature type="binding site" evidence="9">
    <location>
        <position position="286"/>
    </location>
    <ligand>
        <name>K(+)</name>
        <dbReference type="ChEBI" id="CHEBI:29103"/>
    </ligand>
</feature>
<dbReference type="InterPro" id="IPR011877">
    <property type="entry name" value="Ribokinase"/>
</dbReference>
<feature type="binding site" evidence="9">
    <location>
        <position position="191"/>
    </location>
    <ligand>
        <name>ATP</name>
        <dbReference type="ChEBI" id="CHEBI:30616"/>
    </ligand>
</feature>
<dbReference type="UniPathway" id="UPA00916">
    <property type="reaction ID" value="UER00889"/>
</dbReference>
<feature type="binding site" evidence="9">
    <location>
        <position position="291"/>
    </location>
    <ligand>
        <name>K(+)</name>
        <dbReference type="ChEBI" id="CHEBI:29103"/>
    </ligand>
</feature>
<evidence type="ECO:0000313" key="11">
    <source>
        <dbReference type="EMBL" id="TQJ11067.1"/>
    </source>
</evidence>
<protein>
    <recommendedName>
        <fullName evidence="9">Ribokinase</fullName>
        <shortName evidence="9">RK</shortName>
        <ecNumber evidence="9">2.7.1.15</ecNumber>
    </recommendedName>
</protein>
<evidence type="ECO:0000256" key="9">
    <source>
        <dbReference type="HAMAP-Rule" id="MF_01987"/>
    </source>
</evidence>
<dbReference type="GO" id="GO:0005829">
    <property type="term" value="C:cytosol"/>
    <property type="evidence" value="ECO:0007669"/>
    <property type="project" value="TreeGrafter"/>
</dbReference>
<dbReference type="EMBL" id="VFMN01000001">
    <property type="protein sequence ID" value="TQJ11067.1"/>
    <property type="molecule type" value="Genomic_DNA"/>
</dbReference>
<proteinExistence type="inferred from homology"/>
<feature type="binding site" evidence="9">
    <location>
        <position position="289"/>
    </location>
    <ligand>
        <name>K(+)</name>
        <dbReference type="ChEBI" id="CHEBI:29103"/>
    </ligand>
</feature>
<feature type="binding site" evidence="9">
    <location>
        <begin position="48"/>
        <end position="52"/>
    </location>
    <ligand>
        <name>substrate</name>
    </ligand>
</feature>
<accession>A0A542E6W6</accession>
<reference evidence="11 12" key="1">
    <citation type="submission" date="2019-06" db="EMBL/GenBank/DDBJ databases">
        <title>Sequencing the genomes of 1000 actinobacteria strains.</title>
        <authorList>
            <person name="Klenk H.-P."/>
        </authorList>
    </citation>
    <scope>NUCLEOTIDE SEQUENCE [LARGE SCALE GENOMIC DNA]</scope>
    <source>
        <strain evidence="11 12">DSM 18607</strain>
    </source>
</reference>
<evidence type="ECO:0000259" key="10">
    <source>
        <dbReference type="Pfam" id="PF00294"/>
    </source>
</evidence>
<keyword evidence="6 9" id="KW-0460">Magnesium</keyword>
<dbReference type="InterPro" id="IPR011611">
    <property type="entry name" value="PfkB_dom"/>
</dbReference>
<organism evidence="11 12">
    <name type="scientific">Lapillicoccus jejuensis</name>
    <dbReference type="NCBI Taxonomy" id="402171"/>
    <lineage>
        <taxon>Bacteria</taxon>
        <taxon>Bacillati</taxon>
        <taxon>Actinomycetota</taxon>
        <taxon>Actinomycetes</taxon>
        <taxon>Micrococcales</taxon>
        <taxon>Intrasporangiaceae</taxon>
        <taxon>Lapillicoccus</taxon>
    </lineage>
</organism>
<dbReference type="GO" id="GO:0004747">
    <property type="term" value="F:ribokinase activity"/>
    <property type="evidence" value="ECO:0007669"/>
    <property type="project" value="UniProtKB-UniRule"/>
</dbReference>
<comment type="catalytic activity">
    <reaction evidence="9">
        <text>D-ribose + ATP = D-ribose 5-phosphate + ADP + H(+)</text>
        <dbReference type="Rhea" id="RHEA:13697"/>
        <dbReference type="ChEBI" id="CHEBI:15378"/>
        <dbReference type="ChEBI" id="CHEBI:30616"/>
        <dbReference type="ChEBI" id="CHEBI:47013"/>
        <dbReference type="ChEBI" id="CHEBI:78346"/>
        <dbReference type="ChEBI" id="CHEBI:456216"/>
        <dbReference type="EC" id="2.7.1.15"/>
    </reaction>
</comment>
<comment type="similarity">
    <text evidence="9">Belongs to the carbohydrate kinase PfkB family. Ribokinase subfamily.</text>
</comment>
<evidence type="ECO:0000256" key="5">
    <source>
        <dbReference type="ARBA" id="ARBA00022840"/>
    </source>
</evidence>
<feature type="active site" description="Proton acceptor" evidence="9">
    <location>
        <position position="256"/>
    </location>
</feature>
<evidence type="ECO:0000256" key="4">
    <source>
        <dbReference type="ARBA" id="ARBA00022777"/>
    </source>
</evidence>
<name>A0A542E6W6_9MICO</name>
<dbReference type="Proteomes" id="UP000317893">
    <property type="component" value="Unassembled WGS sequence"/>
</dbReference>
<feature type="binding site" evidence="9">
    <location>
        <begin position="223"/>
        <end position="228"/>
    </location>
    <ligand>
        <name>ATP</name>
        <dbReference type="ChEBI" id="CHEBI:30616"/>
    </ligand>
</feature>
<comment type="subcellular location">
    <subcellularLocation>
        <location evidence="9">Cytoplasm</location>
    </subcellularLocation>
</comment>
<feature type="binding site" evidence="9">
    <location>
        <position position="252"/>
    </location>
    <ligand>
        <name>K(+)</name>
        <dbReference type="ChEBI" id="CHEBI:29103"/>
    </ligand>
</feature>
<keyword evidence="3 9" id="KW-0547">Nucleotide-binding</keyword>
<evidence type="ECO:0000256" key="8">
    <source>
        <dbReference type="ARBA" id="ARBA00023277"/>
    </source>
</evidence>
<evidence type="ECO:0000256" key="3">
    <source>
        <dbReference type="ARBA" id="ARBA00022741"/>
    </source>
</evidence>
<comment type="caution">
    <text evidence="9">Lacks conserved residue(s) required for the propagation of feature annotation.</text>
</comment>
<dbReference type="Gene3D" id="3.40.1190.20">
    <property type="match status" value="1"/>
</dbReference>
<keyword evidence="8 9" id="KW-0119">Carbohydrate metabolism</keyword>
<keyword evidence="12" id="KW-1185">Reference proteome</keyword>
<dbReference type="Pfam" id="PF00294">
    <property type="entry name" value="PfkB"/>
    <property type="match status" value="1"/>
</dbReference>
<gene>
    <name evidence="9" type="primary">rbsK</name>
    <name evidence="11" type="ORF">FB458_4216</name>
</gene>
<comment type="pathway">
    <text evidence="9">Carbohydrate metabolism; D-ribose degradation; D-ribose 5-phosphate from beta-D-ribopyranose: step 2/2.</text>
</comment>
<feature type="binding site" evidence="9">
    <location>
        <begin position="20"/>
        <end position="22"/>
    </location>
    <ligand>
        <name>substrate</name>
    </ligand>
</feature>
<comment type="caution">
    <text evidence="11">The sequence shown here is derived from an EMBL/GenBank/DDBJ whole genome shotgun (WGS) entry which is preliminary data.</text>
</comment>
<evidence type="ECO:0000256" key="6">
    <source>
        <dbReference type="ARBA" id="ARBA00022842"/>
    </source>
</evidence>
<comment type="activity regulation">
    <text evidence="9">Activated by a monovalent cation that binds near, but not in, the active site. The most likely occupant of the site in vivo is potassium. Ion binding induces a conformational change that may alter substrate affinity.</text>
</comment>
<keyword evidence="4 9" id="KW-0418">Kinase</keyword>
<comment type="function">
    <text evidence="9">Catalyzes the phosphorylation of ribose at O-5 in a reaction requiring ATP and magnesium. The resulting D-ribose-5-phosphate can then be used either for sythesis of nucleotides, histidine, and tryptophan, or as a component of the pentose phosphate pathway.</text>
</comment>
<feature type="binding site" evidence="9">
    <location>
        <begin position="255"/>
        <end position="256"/>
    </location>
    <ligand>
        <name>ATP</name>
        <dbReference type="ChEBI" id="CHEBI:30616"/>
    </ligand>
</feature>
<sequence length="311" mass="30365">MPEQPPAGRAGRVVVVGSLNTDLTVTTARHPHPGETLLADAVRRSGGGKGANQAVAAARAGGAATAMVGAVGTDAEGDALAAALERDGVDTTALARLDGEPSGLAVITVDAGGENTILVVAGANAALTVDDAACAVVATADVVLAQLEVPQDVVAGAAAARRPGALLVLNAAPSAPLVPALAEQVDLLIVNEHEAADLAGGADRSLDDLVGTLLETVPAVLVTLGAAGSRLQRRCGEPLVVPAPVVRAVDAVGAGDTYCGVLCAALAAGLDDATAMRRASAAAALAVQRPGAQDAVPTTAEVEAALADADR</sequence>
<keyword evidence="2 9" id="KW-0479">Metal-binding</keyword>
<dbReference type="PANTHER" id="PTHR10584">
    <property type="entry name" value="SUGAR KINASE"/>
    <property type="match status" value="1"/>
</dbReference>
<keyword evidence="7 9" id="KW-0630">Potassium</keyword>
<evidence type="ECO:0000256" key="1">
    <source>
        <dbReference type="ARBA" id="ARBA00022679"/>
    </source>
</evidence>
<evidence type="ECO:0000256" key="7">
    <source>
        <dbReference type="ARBA" id="ARBA00022958"/>
    </source>
</evidence>
<keyword evidence="9" id="KW-0963">Cytoplasm</keyword>
<keyword evidence="1 9" id="KW-0808">Transferase</keyword>
<dbReference type="OrthoDB" id="9775849at2"/>
<dbReference type="PRINTS" id="PR00990">
    <property type="entry name" value="RIBOKINASE"/>
</dbReference>
<dbReference type="GO" id="GO:0046872">
    <property type="term" value="F:metal ion binding"/>
    <property type="evidence" value="ECO:0007669"/>
    <property type="project" value="UniProtKB-KW"/>
</dbReference>
<dbReference type="GO" id="GO:0005524">
    <property type="term" value="F:ATP binding"/>
    <property type="evidence" value="ECO:0007669"/>
    <property type="project" value="UniProtKB-UniRule"/>
</dbReference>
<evidence type="ECO:0000256" key="2">
    <source>
        <dbReference type="ARBA" id="ARBA00022723"/>
    </source>
</evidence>
<keyword evidence="5 9" id="KW-0067">ATP-binding</keyword>